<dbReference type="KEGG" id="cbi:CLJ_B1450"/>
<accession>A0A3F2ZS55</accession>
<dbReference type="AlphaFoldDB" id="A0A3F2ZS55"/>
<dbReference type="EMBL" id="CP001083">
    <property type="protein sequence ID" value="ACQ52045.1"/>
    <property type="molecule type" value="Genomic_DNA"/>
</dbReference>
<protein>
    <submittedName>
        <fullName evidence="1">Transporter</fullName>
    </submittedName>
</protein>
<sequence>MDYSFIFASLCLLSFINFKNTINIAYFSSNQSLDLVQILGIALILIYI</sequence>
<reference evidence="2" key="2">
    <citation type="submission" date="2008-05" db="EMBL/GenBank/DDBJ databases">
        <title>Genome sequence of Clostridium botulinum Ba4 strain 657.</title>
        <authorList>
            <person name="Shrivastava S."/>
            <person name="Brown J.L."/>
            <person name="Bruce D."/>
            <person name="Detter C."/>
            <person name="Munk C."/>
            <person name="Smith L.A."/>
            <person name="Smith T.J."/>
            <person name="Sutton G."/>
            <person name="Brettin T.S."/>
        </authorList>
    </citation>
    <scope>NUCLEOTIDE SEQUENCE [LARGE SCALE GENOMIC DNA]</scope>
    <source>
        <strain evidence="2">657 / Type Ba4</strain>
    </source>
</reference>
<gene>
    <name evidence="1" type="ordered locus">CLJ_B1450</name>
</gene>
<evidence type="ECO:0000313" key="1">
    <source>
        <dbReference type="EMBL" id="ACQ52045.1"/>
    </source>
</evidence>
<organism evidence="1 2">
    <name type="scientific">Clostridium botulinum (strain 657 / Type Ba4)</name>
    <dbReference type="NCBI Taxonomy" id="515621"/>
    <lineage>
        <taxon>Bacteria</taxon>
        <taxon>Bacillati</taxon>
        <taxon>Bacillota</taxon>
        <taxon>Clostridia</taxon>
        <taxon>Eubacteriales</taxon>
        <taxon>Clostridiaceae</taxon>
        <taxon>Clostridium</taxon>
    </lineage>
</organism>
<name>A0A3F2ZS55_CLOB6</name>
<dbReference type="Proteomes" id="UP000002333">
    <property type="component" value="Chromosome"/>
</dbReference>
<evidence type="ECO:0000313" key="2">
    <source>
        <dbReference type="Proteomes" id="UP000002333"/>
    </source>
</evidence>
<reference evidence="1 2" key="1">
    <citation type="journal article" date="2007" name="PLoS ONE">
        <title>Analysis of the neurotoxin complex genes in Clostridium botulinum A1-A4 and B1 strains: BoNT/A3, /Ba4 and /B1 clusters are located within plasmids.</title>
        <authorList>
            <person name="Smith T.J."/>
            <person name="Hill K.K."/>
            <person name="Foley B.T."/>
            <person name="Detter J.C."/>
            <person name="Munk A.C."/>
            <person name="Bruce D.C."/>
            <person name="Doggett N.A."/>
            <person name="Smith L.A."/>
            <person name="Marks J.D."/>
            <person name="Xie G."/>
            <person name="Brettin T.S."/>
        </authorList>
    </citation>
    <scope>NUCLEOTIDE SEQUENCE [LARGE SCALE GENOMIC DNA]</scope>
    <source>
        <strain evidence="2">657 / Type Ba4</strain>
    </source>
</reference>
<proteinExistence type="predicted"/>